<feature type="domain" description="Thiolase N-terminal" evidence="6">
    <location>
        <begin position="5"/>
        <end position="262"/>
    </location>
</feature>
<comment type="similarity">
    <text evidence="1 5">Belongs to the thiolase-like superfamily. Thiolase family.</text>
</comment>
<evidence type="ECO:0000256" key="5">
    <source>
        <dbReference type="RuleBase" id="RU003557"/>
    </source>
</evidence>
<evidence type="ECO:0000256" key="3">
    <source>
        <dbReference type="ARBA" id="ARBA00023315"/>
    </source>
</evidence>
<dbReference type="InterPro" id="IPR016039">
    <property type="entry name" value="Thiolase-like"/>
</dbReference>
<evidence type="ECO:0000313" key="8">
    <source>
        <dbReference type="EMBL" id="AEI77209.1"/>
    </source>
</evidence>
<proteinExistence type="inferred from homology"/>
<dbReference type="NCBIfam" id="TIGR01930">
    <property type="entry name" value="AcCoA-C-Actrans"/>
    <property type="match status" value="1"/>
</dbReference>
<dbReference type="InterPro" id="IPR020613">
    <property type="entry name" value="Thiolase_CS"/>
</dbReference>
<dbReference type="GeneID" id="34307906"/>
<evidence type="ECO:0000256" key="4">
    <source>
        <dbReference type="PIRSR" id="PIRSR000429-1"/>
    </source>
</evidence>
<feature type="active site" description="Acyl-thioester intermediate" evidence="4">
    <location>
        <position position="91"/>
    </location>
</feature>
<dbReference type="GO" id="GO:0003988">
    <property type="term" value="F:acetyl-CoA C-acyltransferase activity"/>
    <property type="evidence" value="ECO:0007669"/>
    <property type="project" value="UniProtKB-EC"/>
</dbReference>
<feature type="active site" description="Proton acceptor" evidence="4">
    <location>
        <position position="348"/>
    </location>
</feature>
<accession>G0EX36</accession>
<dbReference type="PANTHER" id="PTHR43365">
    <property type="entry name" value="BLR7806 PROTEIN"/>
    <property type="match status" value="1"/>
</dbReference>
<evidence type="ECO:0000256" key="2">
    <source>
        <dbReference type="ARBA" id="ARBA00022679"/>
    </source>
</evidence>
<dbReference type="InterPro" id="IPR020617">
    <property type="entry name" value="Thiolase_C"/>
</dbReference>
<dbReference type="Pfam" id="PF00108">
    <property type="entry name" value="Thiolase_N"/>
    <property type="match status" value="1"/>
</dbReference>
<dbReference type="Pfam" id="PF02803">
    <property type="entry name" value="Thiolase_C"/>
    <property type="match status" value="1"/>
</dbReference>
<keyword evidence="3 5" id="KW-0012">Acyltransferase</keyword>
<dbReference type="Proteomes" id="UP000006798">
    <property type="component" value="Chromosome 1"/>
</dbReference>
<sequence>MQQAVIVDAIRSPMGRSKPGSAFTELHATELLAQVLKGLVERNKLDPGLVDDVITGCVTQAGEQSAGPGRVAWLAAGFPDHVPATTIDRKCGSSQQAVHFAAQGIMAGAYDIVIACGIESMSRVPMGSARIGQNPYGPSMEARYAPGLVSQGVAAELVAAKYELSRHDMDSYSARSHELAAAARESGAFRREILGISTPNGLVEQDETIRSGTSVEKLGTLQASFRNDELSVRFPQIGWNVTAGNASQISDGASAMLLMSESMAQRLGLKPRARFVAFDVCGDDPVMMLTAPIPASQRAIKKSGLKLDQIDHYEINEAFACVPLAWQRALGADPARLNPRGGAIALGHPLGASGVRLMTTMLHALEDSGQRYGLQSMCEAGGMANATIIERL</sequence>
<dbReference type="InterPro" id="IPR020616">
    <property type="entry name" value="Thiolase_N"/>
</dbReference>
<dbReference type="EMBL" id="CP002877">
    <property type="protein sequence ID" value="AEI77209.1"/>
    <property type="molecule type" value="Genomic_DNA"/>
</dbReference>
<dbReference type="InterPro" id="IPR002155">
    <property type="entry name" value="Thiolase"/>
</dbReference>
<evidence type="ECO:0000256" key="1">
    <source>
        <dbReference type="ARBA" id="ARBA00010982"/>
    </source>
</evidence>
<evidence type="ECO:0000259" key="6">
    <source>
        <dbReference type="Pfam" id="PF00108"/>
    </source>
</evidence>
<organism evidence="8 9">
    <name type="scientific">Cupriavidus necator (strain ATCC 43291 / DSM 13513 / CCUG 52238 / LMG 8453 / N-1)</name>
    <name type="common">Ralstonia eutropha</name>
    <dbReference type="NCBI Taxonomy" id="1042878"/>
    <lineage>
        <taxon>Bacteria</taxon>
        <taxon>Pseudomonadati</taxon>
        <taxon>Pseudomonadota</taxon>
        <taxon>Betaproteobacteria</taxon>
        <taxon>Burkholderiales</taxon>
        <taxon>Burkholderiaceae</taxon>
        <taxon>Cupriavidus</taxon>
    </lineage>
</organism>
<dbReference type="PIRSF" id="PIRSF000429">
    <property type="entry name" value="Ac-CoA_Ac_transf"/>
    <property type="match status" value="1"/>
</dbReference>
<dbReference type="HOGENOM" id="CLU_031026_2_3_4"/>
<dbReference type="RefSeq" id="WP_013956839.1">
    <property type="nucleotide sequence ID" value="NC_015726.1"/>
</dbReference>
<dbReference type="SUPFAM" id="SSF53901">
    <property type="entry name" value="Thiolase-like"/>
    <property type="match status" value="2"/>
</dbReference>
<dbReference type="CDD" id="cd00751">
    <property type="entry name" value="thiolase"/>
    <property type="match status" value="1"/>
</dbReference>
<dbReference type="KEGG" id="cnc:CNE_1c18690"/>
<dbReference type="Gene3D" id="3.40.47.10">
    <property type="match status" value="2"/>
</dbReference>
<feature type="domain" description="Thiolase C-terminal" evidence="7">
    <location>
        <begin position="269"/>
        <end position="391"/>
    </location>
</feature>
<evidence type="ECO:0000259" key="7">
    <source>
        <dbReference type="Pfam" id="PF02803"/>
    </source>
</evidence>
<evidence type="ECO:0000313" key="9">
    <source>
        <dbReference type="Proteomes" id="UP000006798"/>
    </source>
</evidence>
<dbReference type="AlphaFoldDB" id="G0EX36"/>
<feature type="active site" description="Proton acceptor" evidence="4">
    <location>
        <position position="378"/>
    </location>
</feature>
<dbReference type="PANTHER" id="PTHR43365:SF1">
    <property type="entry name" value="ACETYL-COA C-ACYLTRANSFERASE"/>
    <property type="match status" value="1"/>
</dbReference>
<protein>
    <submittedName>
        <fullName evidence="8">3-ketoacyl-CoA thiolase FadA</fullName>
        <ecNumber evidence="8">2.3.1.16</ecNumber>
    </submittedName>
</protein>
<reference evidence="8 9" key="1">
    <citation type="journal article" date="2011" name="J. Bacteriol.">
        <title>Complete genome sequence of the type strain Cupriavidus necator N-1.</title>
        <authorList>
            <person name="Poehlein A."/>
            <person name="Kusian B."/>
            <person name="Friedrich B."/>
            <person name="Daniel R."/>
            <person name="Bowien B."/>
        </authorList>
    </citation>
    <scope>NUCLEOTIDE SEQUENCE [LARGE SCALE GENOMIC DNA]</scope>
    <source>
        <strain evidence="9">ATCC 43291 / DSM 13513 / CCUG 52238 / LMG 8453 / N-1</strain>
    </source>
</reference>
<keyword evidence="2 5" id="KW-0808">Transferase</keyword>
<dbReference type="PROSITE" id="PS00737">
    <property type="entry name" value="THIOLASE_2"/>
    <property type="match status" value="1"/>
</dbReference>
<dbReference type="EC" id="2.3.1.16" evidence="8"/>
<gene>
    <name evidence="8" type="primary">fadA3</name>
    <name evidence="8" type="ordered locus">CNE_1c18690</name>
</gene>
<name>G0EX36_CUPNN</name>